<dbReference type="InterPro" id="IPR002347">
    <property type="entry name" value="SDR_fam"/>
</dbReference>
<dbReference type="PANTHER" id="PTHR42879">
    <property type="entry name" value="3-OXOACYL-(ACYL-CARRIER-PROTEIN) REDUCTASE"/>
    <property type="match status" value="1"/>
</dbReference>
<dbReference type="Gene3D" id="3.40.50.720">
    <property type="entry name" value="NAD(P)-binding Rossmann-like Domain"/>
    <property type="match status" value="1"/>
</dbReference>
<keyword evidence="2" id="KW-0560">Oxidoreductase</keyword>
<keyword evidence="5" id="KW-1185">Reference proteome</keyword>
<name>B0C4T5_ACAM1</name>
<dbReference type="Proteomes" id="UP000000268">
    <property type="component" value="Chromosome"/>
</dbReference>
<dbReference type="PROSITE" id="PS00061">
    <property type="entry name" value="ADH_SHORT"/>
    <property type="match status" value="1"/>
</dbReference>
<dbReference type="AlphaFoldDB" id="B0C4T5"/>
<dbReference type="GO" id="GO:0032787">
    <property type="term" value="P:monocarboxylic acid metabolic process"/>
    <property type="evidence" value="ECO:0007669"/>
    <property type="project" value="UniProtKB-ARBA"/>
</dbReference>
<dbReference type="FunFam" id="3.40.50.720:FF:000084">
    <property type="entry name" value="Short-chain dehydrogenase reductase"/>
    <property type="match status" value="1"/>
</dbReference>
<dbReference type="STRING" id="329726.AM1_6141"/>
<proteinExistence type="inferred from homology"/>
<dbReference type="InterPro" id="IPR050259">
    <property type="entry name" value="SDR"/>
</dbReference>
<dbReference type="RefSeq" id="WP_012166264.1">
    <property type="nucleotide sequence ID" value="NC_009925.1"/>
</dbReference>
<dbReference type="PRINTS" id="PR00080">
    <property type="entry name" value="SDRFAMILY"/>
</dbReference>
<dbReference type="Pfam" id="PF00106">
    <property type="entry name" value="adh_short"/>
    <property type="match status" value="1"/>
</dbReference>
<comment type="similarity">
    <text evidence="1 3">Belongs to the short-chain dehydrogenases/reductases (SDR) family.</text>
</comment>
<reference evidence="4 5" key="1">
    <citation type="journal article" date="2008" name="Proc. Natl. Acad. Sci. U.S.A.">
        <title>Niche adaptation and genome expansion in the chlorophyll d-producing cyanobacterium Acaryochloris marina.</title>
        <authorList>
            <person name="Swingley W.D."/>
            <person name="Chen M."/>
            <person name="Cheung P.C."/>
            <person name="Conrad A.L."/>
            <person name="Dejesa L.C."/>
            <person name="Hao J."/>
            <person name="Honchak B.M."/>
            <person name="Karbach L.E."/>
            <person name="Kurdoglu A."/>
            <person name="Lahiri S."/>
            <person name="Mastrian S.D."/>
            <person name="Miyashita H."/>
            <person name="Page L."/>
            <person name="Ramakrishna P."/>
            <person name="Satoh S."/>
            <person name="Sattley W.M."/>
            <person name="Shimada Y."/>
            <person name="Taylor H.L."/>
            <person name="Tomo T."/>
            <person name="Tsuchiya T."/>
            <person name="Wang Z.T."/>
            <person name="Raymond J."/>
            <person name="Mimuro M."/>
            <person name="Blankenship R.E."/>
            <person name="Touchman J.W."/>
        </authorList>
    </citation>
    <scope>NUCLEOTIDE SEQUENCE [LARGE SCALE GENOMIC DNA]</scope>
    <source>
        <strain evidence="5">MBIC 11017</strain>
    </source>
</reference>
<dbReference type="eggNOG" id="COG1028">
    <property type="taxonomic scope" value="Bacteria"/>
</dbReference>
<evidence type="ECO:0000256" key="1">
    <source>
        <dbReference type="ARBA" id="ARBA00006484"/>
    </source>
</evidence>
<evidence type="ECO:0000256" key="2">
    <source>
        <dbReference type="ARBA" id="ARBA00023002"/>
    </source>
</evidence>
<organism evidence="4 5">
    <name type="scientific">Acaryochloris marina (strain MBIC 11017)</name>
    <dbReference type="NCBI Taxonomy" id="329726"/>
    <lineage>
        <taxon>Bacteria</taxon>
        <taxon>Bacillati</taxon>
        <taxon>Cyanobacteriota</taxon>
        <taxon>Cyanophyceae</taxon>
        <taxon>Acaryochloridales</taxon>
        <taxon>Acaryochloridaceae</taxon>
        <taxon>Acaryochloris</taxon>
    </lineage>
</organism>
<accession>B0C4T5</accession>
<gene>
    <name evidence="4" type="ordered locus">AM1_6141</name>
</gene>
<dbReference type="KEGG" id="amr:AM1_6141"/>
<dbReference type="InterPro" id="IPR036291">
    <property type="entry name" value="NAD(P)-bd_dom_sf"/>
</dbReference>
<sequence>MDLKLQGKRALVTGSSSGIGAAIAKTLASEGAFVVVNGRNQERANQVMNEIVQNGGKAAVAIGDLSADEPAKQVAKAAAQAFDGIDILVNNAGGGGAINWFDATAEDWANTYQQNVLSAVRLIQQFAPQMKAAGWGRIINISSGVATQPTAQIADYAAAKAAIVNLTVSLAKELAYSGITVNTLSPGTIRTSGLEKAIRGIAAGQGWDTDDWAELEKRTAREVWPNPTGRVGRVEDIANMVTYLASPLADFINGADYRVDGGNIGSIN</sequence>
<evidence type="ECO:0000256" key="3">
    <source>
        <dbReference type="RuleBase" id="RU000363"/>
    </source>
</evidence>
<evidence type="ECO:0000313" key="5">
    <source>
        <dbReference type="Proteomes" id="UP000000268"/>
    </source>
</evidence>
<protein>
    <submittedName>
        <fullName evidence="4">3-oxoacyl-(Acyl carrier protein) reductase, putative</fullName>
    </submittedName>
</protein>
<dbReference type="GO" id="GO:0016491">
    <property type="term" value="F:oxidoreductase activity"/>
    <property type="evidence" value="ECO:0007669"/>
    <property type="project" value="UniProtKB-KW"/>
</dbReference>
<evidence type="ECO:0000313" key="4">
    <source>
        <dbReference type="EMBL" id="ABW31073.1"/>
    </source>
</evidence>
<dbReference type="InterPro" id="IPR020904">
    <property type="entry name" value="Sc_DH/Rdtase_CS"/>
</dbReference>
<dbReference type="EMBL" id="CP000828">
    <property type="protein sequence ID" value="ABW31073.1"/>
    <property type="molecule type" value="Genomic_DNA"/>
</dbReference>
<dbReference type="OrthoDB" id="9803333at2"/>
<dbReference type="HOGENOM" id="CLU_010194_1_2_3"/>
<dbReference type="PANTHER" id="PTHR42879:SF6">
    <property type="entry name" value="NADPH-DEPENDENT REDUCTASE BACG"/>
    <property type="match status" value="1"/>
</dbReference>
<dbReference type="SUPFAM" id="SSF51735">
    <property type="entry name" value="NAD(P)-binding Rossmann-fold domains"/>
    <property type="match status" value="1"/>
</dbReference>
<dbReference type="PRINTS" id="PR00081">
    <property type="entry name" value="GDHRDH"/>
</dbReference>